<sequence>MELTNLKRFNSRISKLKSSYDRIRLSRLFSAYVVLALVFCLLQVTTEFLAFLNNNAASARFSSIIEQAKIPRRFAYLLPNNTILICDDIRGNQNCKIAGSTFEAMISPISTDSPTSSGVTTTLPSTRLSGTSVPAPTVTTLRPRPHDRESEQPPSRFAGRHALSPGIESSHALARRSIYHNRRGLNIQPQFNSSGDIESLTLTGLNGQSQPVTLSMGCIESLAWPDILFRAARREDFTLMLFRVWVLAMSVASIIYDSIPHLWVAFLGNCAGLGWSISQVTLTARFSEVFYKAITINACGGIELRSPRELQRNEQAIAGAIISGSFSPFFVFLSFKIFQIYRHQSFQRVGATKKVYNIYTLAMGFCVCLHLSGFLVMSTSLLWLDEMLTGVIRKYLHSTTVFITGFLLGVVGYIPWLLMGSKIVFRERKKLMLAFLVLGFGLSVLWTVTLTNPLFQYTLGQWPFFASLSILSFTVLVATTALGIVCRYNFGNGLKHYIMVLEVLEEVKFTPGVFSHDPEKSEIAAPQQNARIAALTARDSAVLAGIPILIPTLSTTSSFDEACTDLPSTETPTGPIELAHSLNGSVGQPRPTSHFSGNSDGTGVTVLSWTSWLWSRGVAAISRSRTPSPTALTAFPSSYRARSLRHSTGTPTSRFSYSSYSMSAPTSATLMTSDAAQFVKNLFISTSTSEPASDTFVQLDPPAPLPARPR</sequence>
<feature type="transmembrane region" description="Helical" evidence="2">
    <location>
        <begin position="356"/>
        <end position="383"/>
    </location>
</feature>
<feature type="transmembrane region" description="Helical" evidence="2">
    <location>
        <begin position="316"/>
        <end position="335"/>
    </location>
</feature>
<feature type="transmembrane region" description="Helical" evidence="2">
    <location>
        <begin position="395"/>
        <end position="419"/>
    </location>
</feature>
<evidence type="ECO:0000313" key="3">
    <source>
        <dbReference type="EMBL" id="TDL27120.1"/>
    </source>
</evidence>
<feature type="transmembrane region" description="Helical" evidence="2">
    <location>
        <begin position="237"/>
        <end position="256"/>
    </location>
</feature>
<protein>
    <submittedName>
        <fullName evidence="3">Uncharacterized protein</fullName>
    </submittedName>
</protein>
<feature type="transmembrane region" description="Helical" evidence="2">
    <location>
        <begin position="431"/>
        <end position="450"/>
    </location>
</feature>
<feature type="compositionally biased region" description="Polar residues" evidence="1">
    <location>
        <begin position="118"/>
        <end position="140"/>
    </location>
</feature>
<dbReference type="Proteomes" id="UP000294933">
    <property type="component" value="Unassembled WGS sequence"/>
</dbReference>
<dbReference type="OrthoDB" id="2684482at2759"/>
<feature type="region of interest" description="Disordered" evidence="1">
    <location>
        <begin position="112"/>
        <end position="161"/>
    </location>
</feature>
<evidence type="ECO:0000256" key="1">
    <source>
        <dbReference type="SAM" id="MobiDB-lite"/>
    </source>
</evidence>
<evidence type="ECO:0000256" key="2">
    <source>
        <dbReference type="SAM" id="Phobius"/>
    </source>
</evidence>
<feature type="transmembrane region" description="Helical" evidence="2">
    <location>
        <begin position="29"/>
        <end position="52"/>
    </location>
</feature>
<dbReference type="VEuPathDB" id="FungiDB:BD410DRAFT_486034"/>
<proteinExistence type="predicted"/>
<evidence type="ECO:0000313" key="4">
    <source>
        <dbReference type="Proteomes" id="UP000294933"/>
    </source>
</evidence>
<dbReference type="STRING" id="50990.A0A4Y7QJP7"/>
<accession>A0A4Y7QJP7</accession>
<keyword evidence="2" id="KW-0472">Membrane</keyword>
<dbReference type="EMBL" id="ML170160">
    <property type="protein sequence ID" value="TDL27120.1"/>
    <property type="molecule type" value="Genomic_DNA"/>
</dbReference>
<gene>
    <name evidence="3" type="ORF">BD410DRAFT_486034</name>
</gene>
<keyword evidence="2" id="KW-1133">Transmembrane helix</keyword>
<dbReference type="InterPro" id="IPR040410">
    <property type="entry name" value="UPF0658_Golgi"/>
</dbReference>
<name>A0A4Y7QJP7_9AGAM</name>
<reference evidence="3 4" key="1">
    <citation type="submission" date="2018-06" db="EMBL/GenBank/DDBJ databases">
        <title>A transcriptomic atlas of mushroom development highlights an independent origin of complex multicellularity.</title>
        <authorList>
            <consortium name="DOE Joint Genome Institute"/>
            <person name="Krizsan K."/>
            <person name="Almasi E."/>
            <person name="Merenyi Z."/>
            <person name="Sahu N."/>
            <person name="Viragh M."/>
            <person name="Koszo T."/>
            <person name="Mondo S."/>
            <person name="Kiss B."/>
            <person name="Balint B."/>
            <person name="Kues U."/>
            <person name="Barry K."/>
            <person name="Hegedus J.C."/>
            <person name="Henrissat B."/>
            <person name="Johnson J."/>
            <person name="Lipzen A."/>
            <person name="Ohm R."/>
            <person name="Nagy I."/>
            <person name="Pangilinan J."/>
            <person name="Yan J."/>
            <person name="Xiong Y."/>
            <person name="Grigoriev I.V."/>
            <person name="Hibbett D.S."/>
            <person name="Nagy L.G."/>
        </authorList>
    </citation>
    <scope>NUCLEOTIDE SEQUENCE [LARGE SCALE GENOMIC DNA]</scope>
    <source>
        <strain evidence="3 4">SZMC22713</strain>
    </source>
</reference>
<dbReference type="AlphaFoldDB" id="A0A4Y7QJP7"/>
<dbReference type="PANTHER" id="PTHR34391:SF2">
    <property type="entry name" value="TRP C-TERMINAL DOMAIN-CONTAINING PROTEIN"/>
    <property type="match status" value="1"/>
</dbReference>
<keyword evidence="4" id="KW-1185">Reference proteome</keyword>
<feature type="transmembrane region" description="Helical" evidence="2">
    <location>
        <begin position="462"/>
        <end position="485"/>
    </location>
</feature>
<keyword evidence="2" id="KW-0812">Transmembrane</keyword>
<dbReference type="PANTHER" id="PTHR34391">
    <property type="entry name" value="UPF0658 GOLGI APPARATUS MEMBRANE PROTEIN C1952.10C-RELATED"/>
    <property type="match status" value="1"/>
</dbReference>
<dbReference type="GO" id="GO:0005794">
    <property type="term" value="C:Golgi apparatus"/>
    <property type="evidence" value="ECO:0007669"/>
    <property type="project" value="TreeGrafter"/>
</dbReference>
<organism evidence="3 4">
    <name type="scientific">Rickenella mellea</name>
    <dbReference type="NCBI Taxonomy" id="50990"/>
    <lineage>
        <taxon>Eukaryota</taxon>
        <taxon>Fungi</taxon>
        <taxon>Dikarya</taxon>
        <taxon>Basidiomycota</taxon>
        <taxon>Agaricomycotina</taxon>
        <taxon>Agaricomycetes</taxon>
        <taxon>Hymenochaetales</taxon>
        <taxon>Rickenellaceae</taxon>
        <taxon>Rickenella</taxon>
    </lineage>
</organism>